<dbReference type="AlphaFoldDB" id="A0A0A9HKS8"/>
<accession>A0A0A9HKS8</accession>
<proteinExistence type="predicted"/>
<evidence type="ECO:0000313" key="1">
    <source>
        <dbReference type="EMBL" id="JAE36439.1"/>
    </source>
</evidence>
<reference evidence="1" key="2">
    <citation type="journal article" date="2015" name="Data Brief">
        <title>Shoot transcriptome of the giant reed, Arundo donax.</title>
        <authorList>
            <person name="Barrero R.A."/>
            <person name="Guerrero F.D."/>
            <person name="Moolhuijzen P."/>
            <person name="Goolsby J.A."/>
            <person name="Tidwell J."/>
            <person name="Bellgard S.E."/>
            <person name="Bellgard M.I."/>
        </authorList>
    </citation>
    <scope>NUCLEOTIDE SEQUENCE</scope>
    <source>
        <tissue evidence="1">Shoot tissue taken approximately 20 cm above the soil surface</tissue>
    </source>
</reference>
<name>A0A0A9HKS8_ARUDO</name>
<protein>
    <submittedName>
        <fullName evidence="1">Uncharacterized protein</fullName>
    </submittedName>
</protein>
<dbReference type="EMBL" id="GBRH01161457">
    <property type="protein sequence ID" value="JAE36439.1"/>
    <property type="molecule type" value="Transcribed_RNA"/>
</dbReference>
<organism evidence="1">
    <name type="scientific">Arundo donax</name>
    <name type="common">Giant reed</name>
    <name type="synonym">Donax arundinaceus</name>
    <dbReference type="NCBI Taxonomy" id="35708"/>
    <lineage>
        <taxon>Eukaryota</taxon>
        <taxon>Viridiplantae</taxon>
        <taxon>Streptophyta</taxon>
        <taxon>Embryophyta</taxon>
        <taxon>Tracheophyta</taxon>
        <taxon>Spermatophyta</taxon>
        <taxon>Magnoliopsida</taxon>
        <taxon>Liliopsida</taxon>
        <taxon>Poales</taxon>
        <taxon>Poaceae</taxon>
        <taxon>PACMAD clade</taxon>
        <taxon>Arundinoideae</taxon>
        <taxon>Arundineae</taxon>
        <taxon>Arundo</taxon>
    </lineage>
</organism>
<sequence length="31" mass="3340">MAGTRVRRSVPLASVVTSLPTTIREMLVARA</sequence>
<reference evidence="1" key="1">
    <citation type="submission" date="2014-09" db="EMBL/GenBank/DDBJ databases">
        <authorList>
            <person name="Magalhaes I.L.F."/>
            <person name="Oliveira U."/>
            <person name="Santos F.R."/>
            <person name="Vidigal T.H.D.A."/>
            <person name="Brescovit A.D."/>
            <person name="Santos A.J."/>
        </authorList>
    </citation>
    <scope>NUCLEOTIDE SEQUENCE</scope>
    <source>
        <tissue evidence="1">Shoot tissue taken approximately 20 cm above the soil surface</tissue>
    </source>
</reference>